<keyword evidence="8" id="KW-1003">Cell membrane</keyword>
<evidence type="ECO:0000256" key="5">
    <source>
        <dbReference type="ARBA" id="ARBA00023004"/>
    </source>
</evidence>
<reference evidence="10 11" key="1">
    <citation type="submission" date="2014-09" db="EMBL/GenBank/DDBJ databases">
        <authorList>
            <person name="Loux Valentin"/>
            <person name="Dugat Thibaut"/>
        </authorList>
    </citation>
    <scope>NUCLEOTIDE SEQUENCE [LARGE SCALE GENOMIC DNA]</scope>
    <source>
        <strain evidence="10 11">BOV-10_179</strain>
    </source>
</reference>
<evidence type="ECO:0000256" key="7">
    <source>
        <dbReference type="ARBA" id="ARBA00023136"/>
    </source>
</evidence>
<dbReference type="HAMAP" id="MF_01658">
    <property type="entry name" value="COQ7"/>
    <property type="match status" value="1"/>
</dbReference>
<feature type="transmembrane region" description="Helical" evidence="9">
    <location>
        <begin position="67"/>
        <end position="87"/>
    </location>
</feature>
<keyword evidence="2 8" id="KW-0831">Ubiquinone biosynthesis</keyword>
<comment type="function">
    <text evidence="8">Catalyzes the hydroxylation of 2-nonaprenyl-3-methyl-6-methoxy-1,4-benzoquinol during ubiquinone biosynthesis.</text>
</comment>
<evidence type="ECO:0000256" key="4">
    <source>
        <dbReference type="ARBA" id="ARBA00023002"/>
    </source>
</evidence>
<accession>A0A098EF08</accession>
<evidence type="ECO:0000256" key="2">
    <source>
        <dbReference type="ARBA" id="ARBA00022688"/>
    </source>
</evidence>
<dbReference type="PANTHER" id="PTHR11237:SF4">
    <property type="entry name" value="5-DEMETHOXYUBIQUINONE HYDROXYLASE, MITOCHONDRIAL"/>
    <property type="match status" value="1"/>
</dbReference>
<dbReference type="EC" id="1.14.99.60" evidence="8"/>
<evidence type="ECO:0000313" key="10">
    <source>
        <dbReference type="EMBL" id="CEG20392.1"/>
    </source>
</evidence>
<keyword evidence="4 8" id="KW-0560">Oxidoreductase</keyword>
<keyword evidence="3 8" id="KW-0479">Metal-binding</keyword>
<evidence type="ECO:0000313" key="11">
    <source>
        <dbReference type="Proteomes" id="UP000055047"/>
    </source>
</evidence>
<comment type="subcellular location">
    <subcellularLocation>
        <location evidence="8">Cell membrane</location>
        <topology evidence="8">Peripheral membrane protein</topology>
    </subcellularLocation>
</comment>
<comment type="catalytic activity">
    <reaction evidence="8">
        <text>a 5-methoxy-2-methyl-3-(all-trans-polyprenyl)benzene-1,4-diol + AH2 + O2 = a 3-demethylubiquinol + A + H2O</text>
        <dbReference type="Rhea" id="RHEA:50908"/>
        <dbReference type="Rhea" id="RHEA-COMP:10859"/>
        <dbReference type="Rhea" id="RHEA-COMP:10914"/>
        <dbReference type="ChEBI" id="CHEBI:13193"/>
        <dbReference type="ChEBI" id="CHEBI:15377"/>
        <dbReference type="ChEBI" id="CHEBI:15379"/>
        <dbReference type="ChEBI" id="CHEBI:17499"/>
        <dbReference type="ChEBI" id="CHEBI:84167"/>
        <dbReference type="ChEBI" id="CHEBI:84422"/>
        <dbReference type="EC" id="1.14.99.60"/>
    </reaction>
</comment>
<dbReference type="AlphaFoldDB" id="A0A098EF08"/>
<comment type="pathway">
    <text evidence="1 8">Cofactor biosynthesis; ubiquinone biosynthesis.</text>
</comment>
<dbReference type="Pfam" id="PF03232">
    <property type="entry name" value="COQ7"/>
    <property type="match status" value="1"/>
</dbReference>
<keyword evidence="6 8" id="KW-0503">Monooxygenase</keyword>
<keyword evidence="7 8" id="KW-0472">Membrane</keyword>
<dbReference type="GO" id="GO:0005886">
    <property type="term" value="C:plasma membrane"/>
    <property type="evidence" value="ECO:0007669"/>
    <property type="project" value="UniProtKB-SubCell"/>
</dbReference>
<dbReference type="EMBL" id="CCXQ01000007">
    <property type="protein sequence ID" value="CEG20392.1"/>
    <property type="molecule type" value="Genomic_DNA"/>
</dbReference>
<feature type="binding site" evidence="8">
    <location>
        <position position="47"/>
    </location>
    <ligand>
        <name>Fe cation</name>
        <dbReference type="ChEBI" id="CHEBI:24875"/>
        <label>1</label>
    </ligand>
</feature>
<feature type="binding site" evidence="8">
    <location>
        <position position="17"/>
    </location>
    <ligand>
        <name>Fe cation</name>
        <dbReference type="ChEBI" id="CHEBI:24875"/>
        <label>1</label>
    </ligand>
</feature>
<keyword evidence="9" id="KW-0812">Transmembrane</keyword>
<gene>
    <name evidence="8 10" type="primary">coq7</name>
    <name evidence="10" type="ORF">ANAPHAGO_00310</name>
</gene>
<proteinExistence type="inferred from homology"/>
<protein>
    <recommendedName>
        <fullName evidence="8">3-demethoxyubiquinol 3-hydroxylase</fullName>
        <shortName evidence="8">DMQ hydroxylase</shortName>
        <ecNumber evidence="8">1.14.99.60</ecNumber>
    </recommendedName>
    <alternativeName>
        <fullName evidence="8">2-nonaprenyl-3-methyl-6-methoxy-1,4-benzoquinol hydroxylase</fullName>
    </alternativeName>
</protein>
<comment type="cofactor">
    <cofactor evidence="8">
        <name>Fe cation</name>
        <dbReference type="ChEBI" id="CHEBI:24875"/>
    </cofactor>
    <text evidence="8">Binds 2 iron ions per subunit.</text>
</comment>
<feature type="binding site" evidence="8">
    <location>
        <position position="133"/>
    </location>
    <ligand>
        <name>Fe cation</name>
        <dbReference type="ChEBI" id="CHEBI:24875"/>
        <label>1</label>
    </ligand>
</feature>
<feature type="binding site" evidence="8">
    <location>
        <position position="133"/>
    </location>
    <ligand>
        <name>Fe cation</name>
        <dbReference type="ChEBI" id="CHEBI:24875"/>
        <label>2</label>
    </ligand>
</feature>
<dbReference type="CDD" id="cd01042">
    <property type="entry name" value="DMQH"/>
    <property type="match status" value="1"/>
</dbReference>
<feature type="binding site" evidence="8">
    <location>
        <position position="50"/>
    </location>
    <ligand>
        <name>Fe cation</name>
        <dbReference type="ChEBI" id="CHEBI:24875"/>
        <label>1</label>
    </ligand>
</feature>
<evidence type="ECO:0000256" key="6">
    <source>
        <dbReference type="ARBA" id="ARBA00023033"/>
    </source>
</evidence>
<dbReference type="GO" id="GO:0046872">
    <property type="term" value="F:metal ion binding"/>
    <property type="evidence" value="ECO:0007669"/>
    <property type="project" value="UniProtKB-KW"/>
</dbReference>
<evidence type="ECO:0000256" key="9">
    <source>
        <dbReference type="SAM" id="Phobius"/>
    </source>
</evidence>
<organism evidence="10 11">
    <name type="scientific">Anaplasma phagocytophilum</name>
    <name type="common">Ehrlichia phagocytophila</name>
    <dbReference type="NCBI Taxonomy" id="948"/>
    <lineage>
        <taxon>Bacteria</taxon>
        <taxon>Pseudomonadati</taxon>
        <taxon>Pseudomonadota</taxon>
        <taxon>Alphaproteobacteria</taxon>
        <taxon>Rickettsiales</taxon>
        <taxon>Anaplasmataceae</taxon>
        <taxon>Anaplasma</taxon>
        <taxon>phagocytophilum group</taxon>
    </lineage>
</organism>
<evidence type="ECO:0000256" key="8">
    <source>
        <dbReference type="HAMAP-Rule" id="MF_01658"/>
    </source>
</evidence>
<name>A0A098EF08_ANAPH</name>
<dbReference type="GO" id="GO:0008682">
    <property type="term" value="F:3-demethoxyubiquinol 3-hydroxylase activity"/>
    <property type="evidence" value="ECO:0007669"/>
    <property type="project" value="UniProtKB-EC"/>
</dbReference>
<evidence type="ECO:0000256" key="3">
    <source>
        <dbReference type="ARBA" id="ARBA00022723"/>
    </source>
</evidence>
<dbReference type="UniPathway" id="UPA00232"/>
<dbReference type="InterPro" id="IPR011566">
    <property type="entry name" value="Ubq_synth_Coq7"/>
</dbReference>
<dbReference type="PANTHER" id="PTHR11237">
    <property type="entry name" value="COENZYME Q10 BIOSYNTHESIS PROTEIN 7"/>
    <property type="match status" value="1"/>
</dbReference>
<dbReference type="SUPFAM" id="SSF47240">
    <property type="entry name" value="Ferritin-like"/>
    <property type="match status" value="1"/>
</dbReference>
<comment type="similarity">
    <text evidence="8">Belongs to the COQ7 family.</text>
</comment>
<feature type="binding site" evidence="8">
    <location>
        <position position="99"/>
    </location>
    <ligand>
        <name>Fe cation</name>
        <dbReference type="ChEBI" id="CHEBI:24875"/>
        <label>2</label>
    </ligand>
</feature>
<dbReference type="Proteomes" id="UP000055047">
    <property type="component" value="Unassembled WGS sequence"/>
</dbReference>
<feature type="binding site" evidence="8">
    <location>
        <position position="136"/>
    </location>
    <ligand>
        <name>Fe cation</name>
        <dbReference type="ChEBI" id="CHEBI:24875"/>
        <label>2</label>
    </ligand>
</feature>
<dbReference type="InterPro" id="IPR009078">
    <property type="entry name" value="Ferritin-like_SF"/>
</dbReference>
<keyword evidence="10" id="KW-0830">Ubiquinone</keyword>
<keyword evidence="5 8" id="KW-0408">Iron</keyword>
<evidence type="ECO:0000256" key="1">
    <source>
        <dbReference type="ARBA" id="ARBA00004749"/>
    </source>
</evidence>
<dbReference type="GO" id="GO:0006744">
    <property type="term" value="P:ubiquinone biosynthetic process"/>
    <property type="evidence" value="ECO:0007669"/>
    <property type="project" value="UniProtKB-UniRule"/>
</dbReference>
<sequence length="172" mass="19473">MRKECVESMIRVNHAGEYAAVCIYHGQEMALRGKAEAESIREMQQHELVHFRYFDNAIKERRVRPTVFLPIWHVAAVSLGYITAIMGKEAAMACTEAVEEVICGHYDEQAGQLERSDSEHELRDAIVRFREEEREHMEIAAHNGAERALGYKAISCAVKTACRLAIAISKVL</sequence>
<feature type="binding site" evidence="8">
    <location>
        <position position="47"/>
    </location>
    <ligand>
        <name>Fe cation</name>
        <dbReference type="ChEBI" id="CHEBI:24875"/>
        <label>2</label>
    </ligand>
</feature>
<keyword evidence="9" id="KW-1133">Transmembrane helix</keyword>